<feature type="domain" description="CobW/HypB/UreG nucleotide-binding" evidence="7">
    <location>
        <begin position="4"/>
        <end position="166"/>
    </location>
</feature>
<keyword evidence="3" id="KW-0143">Chaperone</keyword>
<evidence type="ECO:0000313" key="10">
    <source>
        <dbReference type="Proteomes" id="UP000002574"/>
    </source>
</evidence>
<evidence type="ECO:0000259" key="7">
    <source>
        <dbReference type="Pfam" id="PF02492"/>
    </source>
</evidence>
<protein>
    <submittedName>
        <fullName evidence="9">Cobalamin biosynthesis protein</fullName>
    </submittedName>
</protein>
<dbReference type="Pfam" id="PF02492">
    <property type="entry name" value="cobW"/>
    <property type="match status" value="1"/>
</dbReference>
<gene>
    <name evidence="9" type="primary">cobW</name>
    <name evidence="9" type="ordered locus">HTH_1100</name>
</gene>
<dbReference type="InterPro" id="IPR036627">
    <property type="entry name" value="CobW-likC_sf"/>
</dbReference>
<dbReference type="EMBL" id="AP011112">
    <property type="protein sequence ID" value="BAI69558.1"/>
    <property type="molecule type" value="Genomic_DNA"/>
</dbReference>
<evidence type="ECO:0000256" key="5">
    <source>
        <dbReference type="ARBA" id="ARBA00045658"/>
    </source>
</evidence>
<dbReference type="STRING" id="608538.HTH_1100"/>
<dbReference type="InterPro" id="IPR003495">
    <property type="entry name" value="CobW/HypB/UreG_nucleotide-bd"/>
</dbReference>
<dbReference type="SUPFAM" id="SSF52540">
    <property type="entry name" value="P-loop containing nucleoside triphosphate hydrolases"/>
    <property type="match status" value="1"/>
</dbReference>
<comment type="similarity">
    <text evidence="4">Belongs to the SIMIBI class G3E GTPase family. ZNG1 subfamily.</text>
</comment>
<dbReference type="SUPFAM" id="SSF90002">
    <property type="entry name" value="Hypothetical protein YjiA, C-terminal domain"/>
    <property type="match status" value="1"/>
</dbReference>
<dbReference type="InterPro" id="IPR027417">
    <property type="entry name" value="P-loop_NTPase"/>
</dbReference>
<dbReference type="eggNOG" id="COG0523">
    <property type="taxonomic scope" value="Bacteria"/>
</dbReference>
<keyword evidence="10" id="KW-1185">Reference proteome</keyword>
<evidence type="ECO:0000256" key="1">
    <source>
        <dbReference type="ARBA" id="ARBA00022741"/>
    </source>
</evidence>
<keyword evidence="1" id="KW-0547">Nucleotide-binding</keyword>
<comment type="catalytic activity">
    <reaction evidence="6">
        <text>GTP + H2O = GDP + phosphate + H(+)</text>
        <dbReference type="Rhea" id="RHEA:19669"/>
        <dbReference type="ChEBI" id="CHEBI:15377"/>
        <dbReference type="ChEBI" id="CHEBI:15378"/>
        <dbReference type="ChEBI" id="CHEBI:37565"/>
        <dbReference type="ChEBI" id="CHEBI:43474"/>
        <dbReference type="ChEBI" id="CHEBI:58189"/>
    </reaction>
    <physiologicalReaction direction="left-to-right" evidence="6">
        <dbReference type="Rhea" id="RHEA:19670"/>
    </physiologicalReaction>
</comment>
<evidence type="ECO:0000256" key="2">
    <source>
        <dbReference type="ARBA" id="ARBA00022801"/>
    </source>
</evidence>
<dbReference type="KEGG" id="hte:Hydth_1092"/>
<reference evidence="9 10" key="1">
    <citation type="journal article" date="2010" name="J. Bacteriol.">
        <title>Complete genome sequence of the thermophilic, obligately chemolithoautotrophic hydrogen-oxidizing bacterium Hydrogenobacter thermophilus TK-6.</title>
        <authorList>
            <person name="Arai H."/>
            <person name="Kanbe H."/>
            <person name="Ishii M."/>
            <person name="Igarashi Y."/>
        </authorList>
    </citation>
    <scope>NUCLEOTIDE SEQUENCE [LARGE SCALE GENOMIC DNA]</scope>
    <source>
        <strain evidence="10">DSM 6534 / IAM 12695 / TK-6 [Tokyo]</strain>
    </source>
</reference>
<dbReference type="PANTHER" id="PTHR13748:SF62">
    <property type="entry name" value="COBW DOMAIN-CONTAINING PROTEIN"/>
    <property type="match status" value="1"/>
</dbReference>
<organism evidence="9 10">
    <name type="scientific">Hydrogenobacter thermophilus (strain DSM 6534 / IAM 12695 / TK-6)</name>
    <dbReference type="NCBI Taxonomy" id="608538"/>
    <lineage>
        <taxon>Bacteria</taxon>
        <taxon>Pseudomonadati</taxon>
        <taxon>Aquificota</taxon>
        <taxon>Aquificia</taxon>
        <taxon>Aquificales</taxon>
        <taxon>Aquificaceae</taxon>
        <taxon>Hydrogenobacter</taxon>
    </lineage>
</organism>
<dbReference type="KEGG" id="hth:HTH_1100"/>
<dbReference type="CDD" id="cd03112">
    <property type="entry name" value="CobW-like"/>
    <property type="match status" value="1"/>
</dbReference>
<dbReference type="Gene3D" id="3.30.1220.10">
    <property type="entry name" value="CobW-like, C-terminal domain"/>
    <property type="match status" value="1"/>
</dbReference>
<dbReference type="InterPro" id="IPR011629">
    <property type="entry name" value="CobW-like_C"/>
</dbReference>
<dbReference type="Proteomes" id="UP000002574">
    <property type="component" value="Chromosome"/>
</dbReference>
<dbReference type="InterPro" id="IPR051316">
    <property type="entry name" value="Zinc-reg_GTPase_activator"/>
</dbReference>
<dbReference type="RefSeq" id="WP_012963738.1">
    <property type="nucleotide sequence ID" value="NC_013799.1"/>
</dbReference>
<evidence type="ECO:0000256" key="6">
    <source>
        <dbReference type="ARBA" id="ARBA00049117"/>
    </source>
</evidence>
<sequence length="297" mass="33796">MLSAFVITGFLGSGKTTLLMNSVREHLKNRRIAIIVNEFGEVGVDGKILKNAYSQVLELPEGCICCTLHAEFEKALWEIRQKYDPEVLLVETSGAAEPFPVMLSLQSLGCTVEGVMCLIDAYNFEKYSHEPTTRHQIGSSNMLVLNKTDLVDEEKLKSVEQEVVRIWHSYRLKNLFTGEPVFRDFKLYKTSYGKLPVEVFEGIFALKAKLEAPEEDYHQHHLEHQVLYFDQPLEYEKLVSLLESFPKEVFRAKGVVRVKEVPQALVVNYAFGGLDLSQTLPDYQGKSFLVVIKKSDN</sequence>
<dbReference type="GO" id="GO:0000166">
    <property type="term" value="F:nucleotide binding"/>
    <property type="evidence" value="ECO:0007669"/>
    <property type="project" value="UniProtKB-KW"/>
</dbReference>
<proteinExistence type="inferred from homology"/>
<comment type="function">
    <text evidence="5">Zinc chaperone that directly transfers zinc cofactor to target proteins, thereby activating them. Zinc is transferred from the CXCC motif in the GTPase domain to the zinc binding site in target proteins in a process requiring GTP hydrolysis.</text>
</comment>
<name>D3DIA6_HYDTT</name>
<dbReference type="OrthoDB" id="9808822at2"/>
<evidence type="ECO:0000313" key="9">
    <source>
        <dbReference type="EMBL" id="BAI69558.1"/>
    </source>
</evidence>
<dbReference type="PATRIC" id="fig|608538.5.peg.1116"/>
<evidence type="ECO:0000259" key="8">
    <source>
        <dbReference type="Pfam" id="PF07683"/>
    </source>
</evidence>
<feature type="domain" description="CobW C-terminal" evidence="8">
    <location>
        <begin position="225"/>
        <end position="293"/>
    </location>
</feature>
<dbReference type="Pfam" id="PF07683">
    <property type="entry name" value="CobW_C"/>
    <property type="match status" value="1"/>
</dbReference>
<dbReference type="GO" id="GO:0016787">
    <property type="term" value="F:hydrolase activity"/>
    <property type="evidence" value="ECO:0007669"/>
    <property type="project" value="UniProtKB-KW"/>
</dbReference>
<evidence type="ECO:0000256" key="4">
    <source>
        <dbReference type="ARBA" id="ARBA00034320"/>
    </source>
</evidence>
<dbReference type="AlphaFoldDB" id="D3DIA6"/>
<accession>D3DIA6</accession>
<dbReference type="PANTHER" id="PTHR13748">
    <property type="entry name" value="COBW-RELATED"/>
    <property type="match status" value="1"/>
</dbReference>
<evidence type="ECO:0000256" key="3">
    <source>
        <dbReference type="ARBA" id="ARBA00023186"/>
    </source>
</evidence>
<dbReference type="Gene3D" id="3.40.50.300">
    <property type="entry name" value="P-loop containing nucleotide triphosphate hydrolases"/>
    <property type="match status" value="1"/>
</dbReference>
<dbReference type="GO" id="GO:0005737">
    <property type="term" value="C:cytoplasm"/>
    <property type="evidence" value="ECO:0007669"/>
    <property type="project" value="TreeGrafter"/>
</dbReference>
<keyword evidence="2" id="KW-0378">Hydrolase</keyword>